<name>A0A7W9L2X0_9HYPH</name>
<keyword evidence="1" id="KW-0812">Transmembrane</keyword>
<protein>
    <submittedName>
        <fullName evidence="2">Uncharacterized protein</fullName>
    </submittedName>
</protein>
<evidence type="ECO:0000256" key="1">
    <source>
        <dbReference type="SAM" id="Phobius"/>
    </source>
</evidence>
<gene>
    <name evidence="2" type="ORF">GGQ63_002981</name>
</gene>
<dbReference type="RefSeq" id="WP_183857137.1">
    <property type="nucleotide sequence ID" value="NZ_JACHOO010000006.1"/>
</dbReference>
<reference evidence="2 3" key="1">
    <citation type="submission" date="2020-08" db="EMBL/GenBank/DDBJ databases">
        <title>Genomic Encyclopedia of Type Strains, Phase IV (KMG-IV): sequencing the most valuable type-strain genomes for metagenomic binning, comparative biology and taxonomic classification.</title>
        <authorList>
            <person name="Goeker M."/>
        </authorList>
    </citation>
    <scope>NUCLEOTIDE SEQUENCE [LARGE SCALE GENOMIC DNA]</scope>
    <source>
        <strain evidence="2 3">DSM 16268</strain>
    </source>
</reference>
<evidence type="ECO:0000313" key="3">
    <source>
        <dbReference type="Proteomes" id="UP000523821"/>
    </source>
</evidence>
<dbReference type="AlphaFoldDB" id="A0A7W9L2X0"/>
<comment type="caution">
    <text evidence="2">The sequence shown here is derived from an EMBL/GenBank/DDBJ whole genome shotgun (WGS) entry which is preliminary data.</text>
</comment>
<organism evidence="2 3">
    <name type="scientific">Prosthecomicrobium pneumaticum</name>
    <dbReference type="NCBI Taxonomy" id="81895"/>
    <lineage>
        <taxon>Bacteria</taxon>
        <taxon>Pseudomonadati</taxon>
        <taxon>Pseudomonadota</taxon>
        <taxon>Alphaproteobacteria</taxon>
        <taxon>Hyphomicrobiales</taxon>
        <taxon>Kaistiaceae</taxon>
        <taxon>Prosthecomicrobium</taxon>
    </lineage>
</organism>
<keyword evidence="1" id="KW-0472">Membrane</keyword>
<proteinExistence type="predicted"/>
<dbReference type="Proteomes" id="UP000523821">
    <property type="component" value="Unassembled WGS sequence"/>
</dbReference>
<feature type="transmembrane region" description="Helical" evidence="1">
    <location>
        <begin position="74"/>
        <end position="97"/>
    </location>
</feature>
<accession>A0A7W9L2X0</accession>
<keyword evidence="1" id="KW-1133">Transmembrane helix</keyword>
<sequence length="107" mass="11372">MFSFLSRLLGLFALSIGVVALVVDGTRSIATSSLTLASLGQTWFSLSRDSLAAAQGFVAGHVEPHVGAWVWDPVVQFLLTLPTFAVFAALGALLILAGRRRRRAAFA</sequence>
<evidence type="ECO:0000313" key="2">
    <source>
        <dbReference type="EMBL" id="MBB5753906.1"/>
    </source>
</evidence>
<dbReference type="EMBL" id="JACHOO010000006">
    <property type="protein sequence ID" value="MBB5753906.1"/>
    <property type="molecule type" value="Genomic_DNA"/>
</dbReference>
<keyword evidence="3" id="KW-1185">Reference proteome</keyword>